<accession>A0ABT9BFZ4</accession>
<dbReference type="InterPro" id="IPR007842">
    <property type="entry name" value="HEPN_dom"/>
</dbReference>
<sequence>MLATADNDMGMAQVLLQNAAHYYEGIGFHCQQAVEKYLKAMLVTYGLTVPYTHDLPRLLNDLTPFIVFTADERLAAVALFDFAVDFRYELDDAPSYTSADLLDMAGLFQARLRPLAQAFLI</sequence>
<dbReference type="SMART" id="SM00748">
    <property type="entry name" value="HEPN"/>
    <property type="match status" value="1"/>
</dbReference>
<dbReference type="EMBL" id="JAUQSY010000007">
    <property type="protein sequence ID" value="MDO7875576.1"/>
    <property type="molecule type" value="Genomic_DNA"/>
</dbReference>
<feature type="domain" description="HEPN" evidence="1">
    <location>
        <begin position="2"/>
        <end position="108"/>
    </location>
</feature>
<evidence type="ECO:0000313" key="3">
    <source>
        <dbReference type="Proteomes" id="UP001176429"/>
    </source>
</evidence>
<organism evidence="2 3">
    <name type="scientific">Hymenobacter aranciens</name>
    <dbReference type="NCBI Taxonomy" id="3063996"/>
    <lineage>
        <taxon>Bacteria</taxon>
        <taxon>Pseudomonadati</taxon>
        <taxon>Bacteroidota</taxon>
        <taxon>Cytophagia</taxon>
        <taxon>Cytophagales</taxon>
        <taxon>Hymenobacteraceae</taxon>
        <taxon>Hymenobacter</taxon>
    </lineage>
</organism>
<keyword evidence="3" id="KW-1185">Reference proteome</keyword>
<proteinExistence type="predicted"/>
<reference evidence="2" key="1">
    <citation type="submission" date="2023-07" db="EMBL/GenBank/DDBJ databases">
        <authorList>
            <person name="Kim M.K."/>
        </authorList>
    </citation>
    <scope>NUCLEOTIDE SEQUENCE</scope>
    <source>
        <strain evidence="2">ASUV-10-1</strain>
    </source>
</reference>
<dbReference type="SUPFAM" id="SSF81593">
    <property type="entry name" value="Nucleotidyltransferase substrate binding subunit/domain"/>
    <property type="match status" value="1"/>
</dbReference>
<dbReference type="Gene3D" id="1.20.120.330">
    <property type="entry name" value="Nucleotidyltransferases domain 2"/>
    <property type="match status" value="1"/>
</dbReference>
<gene>
    <name evidence="2" type="ORF">Q5H93_12605</name>
</gene>
<dbReference type="RefSeq" id="WP_305006886.1">
    <property type="nucleotide sequence ID" value="NZ_JAUQSY010000007.1"/>
</dbReference>
<comment type="caution">
    <text evidence="2">The sequence shown here is derived from an EMBL/GenBank/DDBJ whole genome shotgun (WGS) entry which is preliminary data.</text>
</comment>
<protein>
    <submittedName>
        <fullName evidence="2">HEPN domain-containing protein</fullName>
    </submittedName>
</protein>
<name>A0ABT9BFZ4_9BACT</name>
<evidence type="ECO:0000259" key="1">
    <source>
        <dbReference type="SMART" id="SM00748"/>
    </source>
</evidence>
<dbReference type="Proteomes" id="UP001176429">
    <property type="component" value="Unassembled WGS sequence"/>
</dbReference>
<evidence type="ECO:0000313" key="2">
    <source>
        <dbReference type="EMBL" id="MDO7875576.1"/>
    </source>
</evidence>
<dbReference type="Pfam" id="PF05168">
    <property type="entry name" value="HEPN"/>
    <property type="match status" value="1"/>
</dbReference>